<evidence type="ECO:0000313" key="4">
    <source>
        <dbReference type="Proteomes" id="UP000572212"/>
    </source>
</evidence>
<dbReference type="InterPro" id="IPR036653">
    <property type="entry name" value="CinA-like_C"/>
</dbReference>
<dbReference type="SMART" id="SM00852">
    <property type="entry name" value="MoCF_biosynth"/>
    <property type="match status" value="1"/>
</dbReference>
<dbReference type="GO" id="GO:0016787">
    <property type="term" value="F:hydrolase activity"/>
    <property type="evidence" value="ECO:0007669"/>
    <property type="project" value="UniProtKB-KW"/>
</dbReference>
<dbReference type="EMBL" id="JACHON010000001">
    <property type="protein sequence ID" value="MBB6511504.1"/>
    <property type="molecule type" value="Genomic_DNA"/>
</dbReference>
<dbReference type="InterPro" id="IPR041424">
    <property type="entry name" value="CinA_KH"/>
</dbReference>
<dbReference type="NCBIfam" id="TIGR00199">
    <property type="entry name" value="PncC_domain"/>
    <property type="match status" value="1"/>
</dbReference>
<comment type="similarity">
    <text evidence="1">Belongs to the CinA family.</text>
</comment>
<reference evidence="3 4" key="1">
    <citation type="submission" date="2020-08" db="EMBL/GenBank/DDBJ databases">
        <title>Genomic Encyclopedia of Type Strains, Phase IV (KMG-IV): sequencing the most valuable type-strain genomes for metagenomic binning, comparative biology and taxonomic classification.</title>
        <authorList>
            <person name="Goeker M."/>
        </authorList>
    </citation>
    <scope>NUCLEOTIDE SEQUENCE [LARGE SCALE GENOMIC DNA]</scope>
    <source>
        <strain evidence="3 4">DSM 11805</strain>
    </source>
</reference>
<dbReference type="Pfam" id="PF00994">
    <property type="entry name" value="MoCF_biosynth"/>
    <property type="match status" value="1"/>
</dbReference>
<dbReference type="PANTHER" id="PTHR13939:SF0">
    <property type="entry name" value="NMN AMIDOHYDROLASE-LIKE PROTEIN YFAY"/>
    <property type="match status" value="1"/>
</dbReference>
<name>A0A841RKK7_9BACI</name>
<protein>
    <recommendedName>
        <fullName evidence="1">Putative competence-damage inducible protein</fullName>
    </recommendedName>
</protein>
<dbReference type="HAMAP" id="MF_00226_B">
    <property type="entry name" value="CinA_B"/>
    <property type="match status" value="1"/>
</dbReference>
<dbReference type="PIRSF" id="PIRSF006728">
    <property type="entry name" value="CinA"/>
    <property type="match status" value="1"/>
</dbReference>
<proteinExistence type="inferred from homology"/>
<dbReference type="AlphaFoldDB" id="A0A841RKK7"/>
<dbReference type="Pfam" id="PF02464">
    <property type="entry name" value="CinA"/>
    <property type="match status" value="1"/>
</dbReference>
<dbReference type="RefSeq" id="WP_184243795.1">
    <property type="nucleotide sequence ID" value="NZ_BAAACU010000022.1"/>
</dbReference>
<dbReference type="SUPFAM" id="SSF53218">
    <property type="entry name" value="Molybdenum cofactor biosynthesis proteins"/>
    <property type="match status" value="1"/>
</dbReference>
<evidence type="ECO:0000313" key="3">
    <source>
        <dbReference type="EMBL" id="MBB6511504.1"/>
    </source>
</evidence>
<gene>
    <name evidence="1" type="primary">cinA</name>
    <name evidence="3" type="ORF">GGQ92_000271</name>
</gene>
<keyword evidence="3" id="KW-0378">Hydrolase</keyword>
<evidence type="ECO:0000256" key="1">
    <source>
        <dbReference type="HAMAP-Rule" id="MF_00226"/>
    </source>
</evidence>
<dbReference type="NCBIfam" id="NF001813">
    <property type="entry name" value="PRK00549.1"/>
    <property type="match status" value="1"/>
</dbReference>
<dbReference type="Gene3D" id="3.30.70.2860">
    <property type="match status" value="1"/>
</dbReference>
<dbReference type="PANTHER" id="PTHR13939">
    <property type="entry name" value="NICOTINAMIDE-NUCLEOTIDE AMIDOHYDROLASE PNCC"/>
    <property type="match status" value="1"/>
</dbReference>
<sequence>MKEWKAEVITVGTELLLGQIVNTNVAWVSEKLADNGISVYYHQVVGDNLNRVKDVFEIAHHRSNIIFVTGGLGPTDDDLTREAFQEISGIKIIEDEQTMKDIEAYFRKRNLEMTPNNRKQAAVFEGSTVFKNPVGIAPGILVDYDDRIWIFMPGVPREMKALTEEQILPYFKKKNMLEDSIYSRVLRFIGIGEAQIEHELKDIIHEQTNPTIAPLAVEGEVSLRLTAKAKTEAEANTMFDQIEDKVIARVGEFLYGYNEMTIRQRVYELLLNQQLTLASAESLTGGAFSAEIVQNDGASKVFKGGAVVYHEQAKENVLQVDSSIIDEYGTVSKECAIHMAKQVASLYGSDIGISFTGVAGSVIENQSHGTVFICIYDKINGKAITEKFVFQGNRSAIIQRTVKKGLELLYKHLNK</sequence>
<accession>A0A841RKK7</accession>
<organism evidence="3 4">
    <name type="scientific">Gracilibacillus halotolerans</name>
    <dbReference type="NCBI Taxonomy" id="74386"/>
    <lineage>
        <taxon>Bacteria</taxon>
        <taxon>Bacillati</taxon>
        <taxon>Bacillota</taxon>
        <taxon>Bacilli</taxon>
        <taxon>Bacillales</taxon>
        <taxon>Bacillaceae</taxon>
        <taxon>Gracilibacillus</taxon>
    </lineage>
</organism>
<evidence type="ECO:0000259" key="2">
    <source>
        <dbReference type="SMART" id="SM00852"/>
    </source>
</evidence>
<dbReference type="Proteomes" id="UP000572212">
    <property type="component" value="Unassembled WGS sequence"/>
</dbReference>
<dbReference type="Gene3D" id="3.90.950.20">
    <property type="entry name" value="CinA-like"/>
    <property type="match status" value="1"/>
</dbReference>
<dbReference type="CDD" id="cd00885">
    <property type="entry name" value="cinA"/>
    <property type="match status" value="1"/>
</dbReference>
<dbReference type="InterPro" id="IPR036425">
    <property type="entry name" value="MoaB/Mog-like_dom_sf"/>
</dbReference>
<dbReference type="InterPro" id="IPR050101">
    <property type="entry name" value="CinA"/>
</dbReference>
<dbReference type="InterPro" id="IPR008136">
    <property type="entry name" value="CinA_C"/>
</dbReference>
<dbReference type="NCBIfam" id="TIGR00200">
    <property type="entry name" value="cinA_nterm"/>
    <property type="match status" value="1"/>
</dbReference>
<comment type="caution">
    <text evidence="3">The sequence shown here is derived from an EMBL/GenBank/DDBJ whole genome shotgun (WGS) entry which is preliminary data.</text>
</comment>
<dbReference type="Gene3D" id="3.40.980.10">
    <property type="entry name" value="MoaB/Mog-like domain"/>
    <property type="match status" value="1"/>
</dbReference>
<dbReference type="Pfam" id="PF18146">
    <property type="entry name" value="CinA_KH"/>
    <property type="match status" value="1"/>
</dbReference>
<feature type="domain" description="MoaB/Mog" evidence="2">
    <location>
        <begin position="7"/>
        <end position="174"/>
    </location>
</feature>
<dbReference type="InterPro" id="IPR008135">
    <property type="entry name" value="Competence-induced_CinA"/>
</dbReference>
<dbReference type="InterPro" id="IPR001453">
    <property type="entry name" value="MoaB/Mog_dom"/>
</dbReference>
<dbReference type="NCBIfam" id="TIGR00177">
    <property type="entry name" value="molyb_syn"/>
    <property type="match status" value="1"/>
</dbReference>
<keyword evidence="4" id="KW-1185">Reference proteome</keyword>
<dbReference type="SUPFAM" id="SSF142433">
    <property type="entry name" value="CinA-like"/>
    <property type="match status" value="1"/>
</dbReference>